<dbReference type="PROSITE" id="PS50929">
    <property type="entry name" value="ABC_TM1F"/>
    <property type="match status" value="1"/>
</dbReference>
<accession>A0A1D9MKI6</accession>
<evidence type="ECO:0000256" key="3">
    <source>
        <dbReference type="ARBA" id="ARBA00022741"/>
    </source>
</evidence>
<dbReference type="PROSITE" id="PS00211">
    <property type="entry name" value="ABC_TRANSPORTER_1"/>
    <property type="match status" value="1"/>
</dbReference>
<evidence type="ECO:0000313" key="11">
    <source>
        <dbReference type="Proteomes" id="UP000176288"/>
    </source>
</evidence>
<keyword evidence="3" id="KW-0547">Nucleotide-binding</keyword>
<dbReference type="Gene3D" id="3.40.50.300">
    <property type="entry name" value="P-loop containing nucleotide triphosphate hydrolases"/>
    <property type="match status" value="1"/>
</dbReference>
<dbReference type="Pfam" id="PF00005">
    <property type="entry name" value="ABC_tran"/>
    <property type="match status" value="1"/>
</dbReference>
<comment type="subcellular location">
    <subcellularLocation>
        <location evidence="1">Cell membrane</location>
        <topology evidence="1">Multi-pass membrane protein</topology>
    </subcellularLocation>
</comment>
<dbReference type="STRING" id="1912795.BK816_05045"/>
<dbReference type="GO" id="GO:0005886">
    <property type="term" value="C:plasma membrane"/>
    <property type="evidence" value="ECO:0007669"/>
    <property type="project" value="UniProtKB-SubCell"/>
</dbReference>
<evidence type="ECO:0000256" key="2">
    <source>
        <dbReference type="ARBA" id="ARBA00022692"/>
    </source>
</evidence>
<dbReference type="PANTHER" id="PTHR43394">
    <property type="entry name" value="ATP-DEPENDENT PERMEASE MDL1, MITOCHONDRIAL"/>
    <property type="match status" value="1"/>
</dbReference>
<dbReference type="GO" id="GO:0015421">
    <property type="term" value="F:ABC-type oligopeptide transporter activity"/>
    <property type="evidence" value="ECO:0007669"/>
    <property type="project" value="TreeGrafter"/>
</dbReference>
<sequence>MLKILTTSERRALDRIFPQLELSKTRLAWAVFLGALALGSSVGLAAVSAWLIARASQMPPVMYLNVAVVSVRALGISKALFRYVERLVSHHLALSGVVNLRTNVYRQIANLRSDIVAASNRGQILSRATTDVDAIGDFVVRSLHPILVTSVVSIFTVVGLAFINIPAAVWVALCLFASAYVGLALTARATREASIIAREFEAKLTASSIDLLENGAEIEVLGLTSKYSESLEHSEAQLLAARTKVAKRLALANAIDTLCLGLAILGTTVIGSWALANGQIAAVNLAVLVLTPMAAFEGTAMLAPAASQLVRSGAAAQALIGILDNPVDAPTKQLPEQVLPSLEAKDLAIGWSADRPIFTGLNLELKPGKSIAIIGRSGIGKTTLLLTLAGLIPPLSGRAQLSGIDSWQLSRHDASRIATLTAEDAHLFGTSVLENLRVARGDLSEAEALELLAQVQLGDWIASLPAGVHTKLANDGKTLSGGERRRLLVARALASNSPLLLLDEPAEHLDQLAARQLLDDLLKLTQSSENPRGLIIVTHNYDGLSAYDEILELSDKNGITEKPTLEVADSKVVFTSTGSFPEADTKE</sequence>
<evidence type="ECO:0000256" key="4">
    <source>
        <dbReference type="ARBA" id="ARBA00022840"/>
    </source>
</evidence>
<gene>
    <name evidence="10" type="ORF">BK816_05045</name>
</gene>
<keyword evidence="11" id="KW-1185">Reference proteome</keyword>
<feature type="domain" description="ABC transmembrane type-1" evidence="9">
    <location>
        <begin position="28"/>
        <end position="311"/>
    </location>
</feature>
<dbReference type="PANTHER" id="PTHR43394:SF1">
    <property type="entry name" value="ATP-BINDING CASSETTE SUB-FAMILY B MEMBER 10, MITOCHONDRIAL"/>
    <property type="match status" value="1"/>
</dbReference>
<dbReference type="KEGG" id="avu:BK816_05045"/>
<evidence type="ECO:0000259" key="9">
    <source>
        <dbReference type="PROSITE" id="PS50929"/>
    </source>
</evidence>
<dbReference type="InterPro" id="IPR014223">
    <property type="entry name" value="ABC_CydC/D"/>
</dbReference>
<dbReference type="RefSeq" id="WP_071164204.1">
    <property type="nucleotide sequence ID" value="NZ_CP017812.1"/>
</dbReference>
<feature type="transmembrane region" description="Helical" evidence="7">
    <location>
        <begin position="61"/>
        <end position="81"/>
    </location>
</feature>
<dbReference type="InterPro" id="IPR003439">
    <property type="entry name" value="ABC_transporter-like_ATP-bd"/>
</dbReference>
<dbReference type="Gene3D" id="1.20.1560.10">
    <property type="entry name" value="ABC transporter type 1, transmembrane domain"/>
    <property type="match status" value="1"/>
</dbReference>
<dbReference type="AlphaFoldDB" id="A0A1D9MKI6"/>
<dbReference type="PROSITE" id="PS50893">
    <property type="entry name" value="ABC_TRANSPORTER_2"/>
    <property type="match status" value="1"/>
</dbReference>
<dbReference type="SMART" id="SM00382">
    <property type="entry name" value="AAA"/>
    <property type="match status" value="1"/>
</dbReference>
<reference evidence="10 11" key="1">
    <citation type="submission" date="2016-10" db="EMBL/GenBank/DDBJ databases">
        <title>Actinomyces aegypiusis sp. nov., isolated from the Aegypius monachus in Qinghai Tibet Plateau China.</title>
        <authorList>
            <person name="Wang Y."/>
        </authorList>
    </citation>
    <scope>NUCLEOTIDE SEQUENCE [LARGE SCALE GENOMIC DNA]</scope>
    <source>
        <strain evidence="10 11">VUL4_3</strain>
    </source>
</reference>
<dbReference type="SUPFAM" id="SSF52540">
    <property type="entry name" value="P-loop containing nucleoside triphosphate hydrolases"/>
    <property type="match status" value="1"/>
</dbReference>
<evidence type="ECO:0000313" key="10">
    <source>
        <dbReference type="EMBL" id="AOZ72738.1"/>
    </source>
</evidence>
<evidence type="ECO:0000259" key="8">
    <source>
        <dbReference type="PROSITE" id="PS50893"/>
    </source>
</evidence>
<dbReference type="SUPFAM" id="SSF90123">
    <property type="entry name" value="ABC transporter transmembrane region"/>
    <property type="match status" value="1"/>
</dbReference>
<feature type="transmembrane region" description="Helical" evidence="7">
    <location>
        <begin position="169"/>
        <end position="187"/>
    </location>
</feature>
<dbReference type="InterPro" id="IPR017871">
    <property type="entry name" value="ABC_transporter-like_CS"/>
</dbReference>
<dbReference type="EMBL" id="CP017812">
    <property type="protein sequence ID" value="AOZ72738.1"/>
    <property type="molecule type" value="Genomic_DNA"/>
</dbReference>
<feature type="domain" description="ABC transporter" evidence="8">
    <location>
        <begin position="342"/>
        <end position="580"/>
    </location>
</feature>
<dbReference type="InterPro" id="IPR036640">
    <property type="entry name" value="ABC1_TM_sf"/>
</dbReference>
<dbReference type="OrthoDB" id="3237158at2"/>
<dbReference type="InterPro" id="IPR003593">
    <property type="entry name" value="AAA+_ATPase"/>
</dbReference>
<name>A0A1D9MKI6_9ACTO</name>
<proteinExistence type="predicted"/>
<dbReference type="GO" id="GO:0005524">
    <property type="term" value="F:ATP binding"/>
    <property type="evidence" value="ECO:0007669"/>
    <property type="project" value="UniProtKB-KW"/>
</dbReference>
<evidence type="ECO:0000256" key="1">
    <source>
        <dbReference type="ARBA" id="ARBA00004651"/>
    </source>
</evidence>
<keyword evidence="5 7" id="KW-1133">Transmembrane helix</keyword>
<dbReference type="GO" id="GO:0016887">
    <property type="term" value="F:ATP hydrolysis activity"/>
    <property type="evidence" value="ECO:0007669"/>
    <property type="project" value="InterPro"/>
</dbReference>
<protein>
    <submittedName>
        <fullName evidence="10">Thiol reductant ABC exporter subunit CydC</fullName>
    </submittedName>
</protein>
<dbReference type="InterPro" id="IPR039421">
    <property type="entry name" value="Type_1_exporter"/>
</dbReference>
<feature type="transmembrane region" description="Helical" evidence="7">
    <location>
        <begin position="249"/>
        <end position="275"/>
    </location>
</feature>
<keyword evidence="2 7" id="KW-0812">Transmembrane</keyword>
<dbReference type="NCBIfam" id="TIGR02868">
    <property type="entry name" value="CydC"/>
    <property type="match status" value="1"/>
</dbReference>
<dbReference type="GO" id="GO:0034775">
    <property type="term" value="P:glutathione transmembrane transport"/>
    <property type="evidence" value="ECO:0007669"/>
    <property type="project" value="InterPro"/>
</dbReference>
<dbReference type="InterPro" id="IPR027417">
    <property type="entry name" value="P-loop_NTPase"/>
</dbReference>
<keyword evidence="6 7" id="KW-0472">Membrane</keyword>
<evidence type="ECO:0000256" key="5">
    <source>
        <dbReference type="ARBA" id="ARBA00022989"/>
    </source>
</evidence>
<dbReference type="Proteomes" id="UP000176288">
    <property type="component" value="Chromosome"/>
</dbReference>
<dbReference type="InterPro" id="IPR011527">
    <property type="entry name" value="ABC1_TM_dom"/>
</dbReference>
<dbReference type="GO" id="GO:0045454">
    <property type="term" value="P:cell redox homeostasis"/>
    <property type="evidence" value="ECO:0007669"/>
    <property type="project" value="InterPro"/>
</dbReference>
<keyword evidence="4" id="KW-0067">ATP-binding</keyword>
<evidence type="ECO:0000256" key="6">
    <source>
        <dbReference type="ARBA" id="ARBA00023136"/>
    </source>
</evidence>
<dbReference type="Pfam" id="PF00664">
    <property type="entry name" value="ABC_membrane"/>
    <property type="match status" value="1"/>
</dbReference>
<organism evidence="10 11">
    <name type="scientific">Boudabousia tangfeifanii</name>
    <dbReference type="NCBI Taxonomy" id="1912795"/>
    <lineage>
        <taxon>Bacteria</taxon>
        <taxon>Bacillati</taxon>
        <taxon>Actinomycetota</taxon>
        <taxon>Actinomycetes</taxon>
        <taxon>Actinomycetales</taxon>
        <taxon>Actinomycetaceae</taxon>
        <taxon>Boudabousia</taxon>
    </lineage>
</organism>
<feature type="transmembrane region" description="Helical" evidence="7">
    <location>
        <begin position="146"/>
        <end position="163"/>
    </location>
</feature>
<evidence type="ECO:0000256" key="7">
    <source>
        <dbReference type="SAM" id="Phobius"/>
    </source>
</evidence>